<comment type="caution">
    <text evidence="2">The sequence shown here is derived from an EMBL/GenBank/DDBJ whole genome shotgun (WGS) entry which is preliminary data.</text>
</comment>
<dbReference type="EMBL" id="JAVHJO010000010">
    <property type="protein sequence ID" value="KAK6535468.1"/>
    <property type="molecule type" value="Genomic_DNA"/>
</dbReference>
<reference evidence="2 3" key="1">
    <citation type="submission" date="2019-10" db="EMBL/GenBank/DDBJ databases">
        <authorList>
            <person name="Palmer J.M."/>
        </authorList>
    </citation>
    <scope>NUCLEOTIDE SEQUENCE [LARGE SCALE GENOMIC DNA]</scope>
    <source>
        <strain evidence="2 3">TWF694</strain>
    </source>
</reference>
<feature type="signal peptide" evidence="1">
    <location>
        <begin position="1"/>
        <end position="17"/>
    </location>
</feature>
<sequence>MKSAVVLSAISIGCATAAHLPVERAAPVESAATVAKVAPTYATLATLGPRPTLTPYYCRTNYGPCGGFTRVPLVCPSYPPGLICIDDPSHPYIPDLPGICVLPVSATSSTPLQFPSNGLYCGGNARPPRVCPSSQQCLYPNPYCQPPIMDCPGLCISSIQCAGCAGKTCPNGMSCWINPDDGCNPAVPGADCTGWCVGTQTPVYTAAPPATAIPNNPSSRNKKY</sequence>
<accession>A0AAV9X5G7</accession>
<name>A0AAV9X5G7_9PEZI</name>
<gene>
    <name evidence="2" type="ORF">TWF694_001924</name>
</gene>
<keyword evidence="1" id="KW-0732">Signal</keyword>
<proteinExistence type="predicted"/>
<dbReference type="AlphaFoldDB" id="A0AAV9X5G7"/>
<dbReference type="Proteomes" id="UP001365542">
    <property type="component" value="Unassembled WGS sequence"/>
</dbReference>
<feature type="chain" id="PRO_5044001615" evidence="1">
    <location>
        <begin position="18"/>
        <end position="224"/>
    </location>
</feature>
<evidence type="ECO:0000256" key="1">
    <source>
        <dbReference type="SAM" id="SignalP"/>
    </source>
</evidence>
<evidence type="ECO:0000313" key="3">
    <source>
        <dbReference type="Proteomes" id="UP001365542"/>
    </source>
</evidence>
<organism evidence="2 3">
    <name type="scientific">Orbilia ellipsospora</name>
    <dbReference type="NCBI Taxonomy" id="2528407"/>
    <lineage>
        <taxon>Eukaryota</taxon>
        <taxon>Fungi</taxon>
        <taxon>Dikarya</taxon>
        <taxon>Ascomycota</taxon>
        <taxon>Pezizomycotina</taxon>
        <taxon>Orbiliomycetes</taxon>
        <taxon>Orbiliales</taxon>
        <taxon>Orbiliaceae</taxon>
        <taxon>Orbilia</taxon>
    </lineage>
</organism>
<protein>
    <submittedName>
        <fullName evidence="2">Uncharacterized protein</fullName>
    </submittedName>
</protein>
<keyword evidence="3" id="KW-1185">Reference proteome</keyword>
<evidence type="ECO:0000313" key="2">
    <source>
        <dbReference type="EMBL" id="KAK6535468.1"/>
    </source>
</evidence>